<feature type="region of interest" description="Disordered" evidence="6">
    <location>
        <begin position="384"/>
        <end position="413"/>
    </location>
</feature>
<evidence type="ECO:0000256" key="7">
    <source>
        <dbReference type="SAM" id="Phobius"/>
    </source>
</evidence>
<feature type="transmembrane region" description="Helical" evidence="7">
    <location>
        <begin position="60"/>
        <end position="77"/>
    </location>
</feature>
<keyword evidence="4 7" id="KW-0472">Membrane</keyword>
<evidence type="ECO:0000256" key="5">
    <source>
        <dbReference type="ARBA" id="ARBA00038359"/>
    </source>
</evidence>
<evidence type="ECO:0000256" key="4">
    <source>
        <dbReference type="ARBA" id="ARBA00023136"/>
    </source>
</evidence>
<dbReference type="Proteomes" id="UP000235728">
    <property type="component" value="Unassembled WGS sequence"/>
</dbReference>
<feature type="transmembrane region" description="Helical" evidence="7">
    <location>
        <begin position="234"/>
        <end position="257"/>
    </location>
</feature>
<feature type="transmembrane region" description="Helical" evidence="7">
    <location>
        <begin position="157"/>
        <end position="181"/>
    </location>
</feature>
<dbReference type="GO" id="GO:0016020">
    <property type="term" value="C:membrane"/>
    <property type="evidence" value="ECO:0007669"/>
    <property type="project" value="UniProtKB-SubCell"/>
</dbReference>
<feature type="transmembrane region" description="Helical" evidence="7">
    <location>
        <begin position="125"/>
        <end position="145"/>
    </location>
</feature>
<feature type="transmembrane region" description="Helical" evidence="7">
    <location>
        <begin position="269"/>
        <end position="294"/>
    </location>
</feature>
<evidence type="ECO:0000256" key="6">
    <source>
        <dbReference type="SAM" id="MobiDB-lite"/>
    </source>
</evidence>
<dbReference type="PANTHER" id="PTHR33048">
    <property type="entry name" value="PTH11-LIKE INTEGRAL MEMBRANE PROTEIN (AFU_ORTHOLOGUE AFUA_5G11245)"/>
    <property type="match status" value="1"/>
</dbReference>
<keyword evidence="2 7" id="KW-0812">Transmembrane</keyword>
<sequence length="413" mass="45555">MAATTPYGPAITQRHPPVTSAGAGLIATAIIMPVFATLWTILRIWTRKIRGVSTRFTEDVLCYLAVFFFWGLGINYMCSLSNPAKRSGDRRAANLSAVVILGGAGNHLPQLAGGDYLSRFSQTTFAAEVLYALTLGCTKMSITWMIKRIFFESSHTWIPYCLMAFDFCWMIQTILTGVLLCRPITLNRDTDGRGYCGNQKVAFSAVNIVDIFTDILIISLPVKMLWGLHMRRTYKVAVACMFGAGLITIAFTVVRLYSVFTLDTSDVTYNFVSISIIALVQSGVAIIVASAPLLRPAFDRTLGSWSHTLSRNSQRPTQRVSKERLSRRKVSAHTKSSTGASSLSIGKSAKGPIGFKQISESEENLRWELDVMHADKGKTLTEVSNARYGEGADEEDLPSGQIKVTQSTEVYRR</sequence>
<dbReference type="EMBL" id="MRVG01000003">
    <property type="protein sequence ID" value="PMB70948.1"/>
    <property type="molecule type" value="Genomic_DNA"/>
</dbReference>
<evidence type="ECO:0000259" key="8">
    <source>
        <dbReference type="Pfam" id="PF20684"/>
    </source>
</evidence>
<dbReference type="InterPro" id="IPR049326">
    <property type="entry name" value="Rhodopsin_dom_fungi"/>
</dbReference>
<keyword evidence="3 7" id="KW-1133">Transmembrane helix</keyword>
<feature type="domain" description="Rhodopsin" evidence="8">
    <location>
        <begin position="42"/>
        <end position="299"/>
    </location>
</feature>
<dbReference type="Pfam" id="PF20684">
    <property type="entry name" value="Fung_rhodopsin"/>
    <property type="match status" value="1"/>
</dbReference>
<comment type="similarity">
    <text evidence="5">Belongs to the SAT4 family.</text>
</comment>
<dbReference type="OMA" id="MSITWMI"/>
<organism evidence="9 10">
    <name type="scientific">Beauveria bassiana</name>
    <name type="common">White muscardine disease fungus</name>
    <name type="synonym">Tritirachium shiotae</name>
    <dbReference type="NCBI Taxonomy" id="176275"/>
    <lineage>
        <taxon>Eukaryota</taxon>
        <taxon>Fungi</taxon>
        <taxon>Dikarya</taxon>
        <taxon>Ascomycota</taxon>
        <taxon>Pezizomycotina</taxon>
        <taxon>Sordariomycetes</taxon>
        <taxon>Hypocreomycetidae</taxon>
        <taxon>Hypocreales</taxon>
        <taxon>Cordycipitaceae</taxon>
        <taxon>Beauveria</taxon>
    </lineage>
</organism>
<reference evidence="9 10" key="1">
    <citation type="journal article" date="2016" name="Appl. Microbiol. Biotechnol.">
        <title>Characterization of T-DNA insertion mutants with decreased virulence in the entomopathogenic fungus Beauveria bassiana JEF-007.</title>
        <authorList>
            <person name="Kim S."/>
            <person name="Lee S.J."/>
            <person name="Nai Y.S."/>
            <person name="Yu J.S."/>
            <person name="Lee M.R."/>
            <person name="Yang Y.T."/>
            <person name="Kim J.S."/>
        </authorList>
    </citation>
    <scope>NUCLEOTIDE SEQUENCE [LARGE SCALE GENOMIC DNA]</scope>
    <source>
        <strain evidence="9 10">JEF-007</strain>
    </source>
</reference>
<feature type="compositionally biased region" description="Polar residues" evidence="6">
    <location>
        <begin position="309"/>
        <end position="319"/>
    </location>
</feature>
<evidence type="ECO:0000313" key="9">
    <source>
        <dbReference type="EMBL" id="PMB70948.1"/>
    </source>
</evidence>
<evidence type="ECO:0000313" key="10">
    <source>
        <dbReference type="Proteomes" id="UP000235728"/>
    </source>
</evidence>
<comment type="caution">
    <text evidence="9">The sequence shown here is derived from an EMBL/GenBank/DDBJ whole genome shotgun (WGS) entry which is preliminary data.</text>
</comment>
<gene>
    <name evidence="9" type="ORF">BM221_003408</name>
</gene>
<feature type="compositionally biased region" description="Polar residues" evidence="6">
    <location>
        <begin position="402"/>
        <end position="413"/>
    </location>
</feature>
<feature type="transmembrane region" description="Helical" evidence="7">
    <location>
        <begin position="201"/>
        <end position="222"/>
    </location>
</feature>
<proteinExistence type="inferred from homology"/>
<feature type="transmembrane region" description="Helical" evidence="7">
    <location>
        <begin position="20"/>
        <end position="39"/>
    </location>
</feature>
<protein>
    <recommendedName>
        <fullName evidence="8">Rhodopsin domain-containing protein</fullName>
    </recommendedName>
</protein>
<dbReference type="AlphaFoldDB" id="A0A2N6NUK3"/>
<evidence type="ECO:0000256" key="2">
    <source>
        <dbReference type="ARBA" id="ARBA00022692"/>
    </source>
</evidence>
<dbReference type="InterPro" id="IPR052337">
    <property type="entry name" value="SAT4-like"/>
</dbReference>
<dbReference type="PANTHER" id="PTHR33048:SF57">
    <property type="entry name" value="INTEGRAL MEMBRANE PROTEIN-RELATED"/>
    <property type="match status" value="1"/>
</dbReference>
<name>A0A2N6NUK3_BEABA</name>
<evidence type="ECO:0000256" key="3">
    <source>
        <dbReference type="ARBA" id="ARBA00022989"/>
    </source>
</evidence>
<feature type="compositionally biased region" description="Polar residues" evidence="6">
    <location>
        <begin position="333"/>
        <end position="345"/>
    </location>
</feature>
<feature type="region of interest" description="Disordered" evidence="6">
    <location>
        <begin position="309"/>
        <end position="345"/>
    </location>
</feature>
<accession>A0A2N6NUK3</accession>
<evidence type="ECO:0000256" key="1">
    <source>
        <dbReference type="ARBA" id="ARBA00004141"/>
    </source>
</evidence>
<comment type="subcellular location">
    <subcellularLocation>
        <location evidence="1">Membrane</location>
        <topology evidence="1">Multi-pass membrane protein</topology>
    </subcellularLocation>
</comment>